<dbReference type="InterPro" id="IPR036188">
    <property type="entry name" value="FAD/NAD-bd_sf"/>
</dbReference>
<keyword evidence="5" id="KW-0520">NAD</keyword>
<organism evidence="9 10">
    <name type="scientific">Tilletia horrida</name>
    <dbReference type="NCBI Taxonomy" id="155126"/>
    <lineage>
        <taxon>Eukaryota</taxon>
        <taxon>Fungi</taxon>
        <taxon>Dikarya</taxon>
        <taxon>Basidiomycota</taxon>
        <taxon>Ustilaginomycotina</taxon>
        <taxon>Exobasidiomycetes</taxon>
        <taxon>Tilletiales</taxon>
        <taxon>Tilletiaceae</taxon>
        <taxon>Tilletia</taxon>
    </lineage>
</organism>
<accession>A0AAN6GHM2</accession>
<dbReference type="Gene3D" id="3.50.50.100">
    <property type="match status" value="2"/>
</dbReference>
<feature type="compositionally biased region" description="Polar residues" evidence="6">
    <location>
        <begin position="205"/>
        <end position="225"/>
    </location>
</feature>
<feature type="compositionally biased region" description="Polar residues" evidence="6">
    <location>
        <begin position="41"/>
        <end position="57"/>
    </location>
</feature>
<feature type="region of interest" description="Disordered" evidence="6">
    <location>
        <begin position="588"/>
        <end position="616"/>
    </location>
</feature>
<keyword evidence="4" id="KW-0560">Oxidoreductase</keyword>
<name>A0AAN6GHM2_9BASI</name>
<keyword evidence="10" id="KW-1185">Reference proteome</keyword>
<reference evidence="9" key="1">
    <citation type="journal article" date="2023" name="PhytoFront">
        <title>Draft Genome Resources of Seven Strains of Tilletia horrida, Causal Agent of Kernel Smut of Rice.</title>
        <authorList>
            <person name="Khanal S."/>
            <person name="Antony Babu S."/>
            <person name="Zhou X.G."/>
        </authorList>
    </citation>
    <scope>NUCLEOTIDE SEQUENCE</scope>
    <source>
        <strain evidence="9">TX3</strain>
    </source>
</reference>
<feature type="compositionally biased region" description="Basic and acidic residues" evidence="6">
    <location>
        <begin position="532"/>
        <end position="542"/>
    </location>
</feature>
<comment type="similarity">
    <text evidence="1">Belongs to the NADH dehydrogenase family.</text>
</comment>
<keyword evidence="3" id="KW-0274">FAD</keyword>
<evidence type="ECO:0000256" key="2">
    <source>
        <dbReference type="ARBA" id="ARBA00022630"/>
    </source>
</evidence>
<evidence type="ECO:0000313" key="10">
    <source>
        <dbReference type="Proteomes" id="UP001176521"/>
    </source>
</evidence>
<dbReference type="Pfam" id="PF07992">
    <property type="entry name" value="Pyr_redox_2"/>
    <property type="match status" value="1"/>
</dbReference>
<evidence type="ECO:0000256" key="6">
    <source>
        <dbReference type="SAM" id="MobiDB-lite"/>
    </source>
</evidence>
<sequence length="704" mass="75007">MASSIPSSTSTFLRAVSRPRASAIAGPSSSSLPGLNHQRAAASTVSPRNDHNINLNSGQPRKRRVVILGSGWGGYSLASALDKKKNDVYIVSPSTNFAFTPLLASVCVGALDYRAAIEPVREIKEANFLHSWVDAVDVKNRTVTLVPAYPRSLDAEHRFALTRGGFATALVRPAHRRPVETAENDASNPVNSPPPQPPHAVTLASIRQTAGTPSNGAFQPSSATSARPVDAAASSAAQAAAEAGAGAGADGALSSTGISGNHTEALRQLPSHNSYGPSETWASQERGREFKVDYDVLVVAVGSFNRTFKLKGVKSNAWFLRDIANARSIRFRLLECLEQASAPHLNDTERSRLLQWVIVGGGPTGAELAAELVDLREDLKRLYPKLAPLIKITLIDSAPAILNTFHDRLASYARAKFARDGIDMRLSRTVKEVRPGRIIVEEDGEIPFSILVWSTGLCANPLIKKLAGQSAKPEVNGLGDDAEAQGWGSMAFHERTTQLLIDDHLRVLAPLSKPDASEVQGAEAEQSVEEVELGKPSERSEPKVLPGVFAIGDSAALQSGILPATAQVAAQQAKHLAKLINNLPPVVPSPTADVSSSSSSSRGGGGGGGAKQHDDDVGLAHITRGPKFAFHNRGIMASLGSGRAIVQFPPMPANSKTERDLSGRPAWLAWRSAYTMMSLSWRNKVAVPLNWLMTGVFGRDISRF</sequence>
<dbReference type="AlphaFoldDB" id="A0AAN6GHM2"/>
<dbReference type="GO" id="GO:0005739">
    <property type="term" value="C:mitochondrion"/>
    <property type="evidence" value="ECO:0007669"/>
    <property type="project" value="TreeGrafter"/>
</dbReference>
<dbReference type="EMBL" id="JAPDMQ010000002">
    <property type="protein sequence ID" value="KAK0541236.1"/>
    <property type="molecule type" value="Genomic_DNA"/>
</dbReference>
<feature type="region of interest" description="Disordered" evidence="6">
    <location>
        <begin position="515"/>
        <end position="542"/>
    </location>
</feature>
<evidence type="ECO:0000256" key="4">
    <source>
        <dbReference type="ARBA" id="ARBA00023002"/>
    </source>
</evidence>
<dbReference type="Proteomes" id="UP001176521">
    <property type="component" value="Unassembled WGS sequence"/>
</dbReference>
<feature type="region of interest" description="Disordered" evidence="6">
    <location>
        <begin position="172"/>
        <end position="230"/>
    </location>
</feature>
<gene>
    <name evidence="9" type="ORF">OC842_000069</name>
</gene>
<feature type="domain" description="External alternative NADH-ubiquinone oxidoreductase-like C-terminal" evidence="8">
    <location>
        <begin position="633"/>
        <end position="700"/>
    </location>
</feature>
<evidence type="ECO:0000313" key="9">
    <source>
        <dbReference type="EMBL" id="KAK0541236.1"/>
    </source>
</evidence>
<feature type="region of interest" description="Disordered" evidence="6">
    <location>
        <begin position="24"/>
        <end position="57"/>
    </location>
</feature>
<protein>
    <recommendedName>
        <fullName evidence="11">FAD/NAD(P)-binding domain-containing protein</fullName>
    </recommendedName>
</protein>
<dbReference type="PANTHER" id="PTHR43706">
    <property type="entry name" value="NADH DEHYDROGENASE"/>
    <property type="match status" value="1"/>
</dbReference>
<feature type="domain" description="FAD/NAD(P)-binding" evidence="7">
    <location>
        <begin position="284"/>
        <end position="465"/>
    </location>
</feature>
<dbReference type="InterPro" id="IPR045024">
    <property type="entry name" value="NDH-2"/>
</dbReference>
<keyword evidence="2" id="KW-0285">Flavoprotein</keyword>
<proteinExistence type="inferred from homology"/>
<evidence type="ECO:0000256" key="1">
    <source>
        <dbReference type="ARBA" id="ARBA00005272"/>
    </source>
</evidence>
<comment type="caution">
    <text evidence="9">The sequence shown here is derived from an EMBL/GenBank/DDBJ whole genome shotgun (WGS) entry which is preliminary data.</text>
</comment>
<dbReference type="GO" id="GO:0050136">
    <property type="term" value="F:NADH dehydrogenase (quinone) (non-electrogenic) activity"/>
    <property type="evidence" value="ECO:0007669"/>
    <property type="project" value="UniProtKB-EC"/>
</dbReference>
<evidence type="ECO:0000256" key="3">
    <source>
        <dbReference type="ARBA" id="ARBA00022827"/>
    </source>
</evidence>
<evidence type="ECO:0008006" key="11">
    <source>
        <dbReference type="Google" id="ProtNLM"/>
    </source>
</evidence>
<dbReference type="InterPro" id="IPR023753">
    <property type="entry name" value="FAD/NAD-binding_dom"/>
</dbReference>
<evidence type="ECO:0000259" key="7">
    <source>
        <dbReference type="Pfam" id="PF07992"/>
    </source>
</evidence>
<dbReference type="InterPro" id="IPR054585">
    <property type="entry name" value="NDH2-like_C"/>
</dbReference>
<dbReference type="Pfam" id="PF22366">
    <property type="entry name" value="NDH2_C"/>
    <property type="match status" value="1"/>
</dbReference>
<evidence type="ECO:0000259" key="8">
    <source>
        <dbReference type="Pfam" id="PF22366"/>
    </source>
</evidence>
<dbReference type="SUPFAM" id="SSF51905">
    <property type="entry name" value="FAD/NAD(P)-binding domain"/>
    <property type="match status" value="1"/>
</dbReference>
<evidence type="ECO:0000256" key="5">
    <source>
        <dbReference type="ARBA" id="ARBA00023027"/>
    </source>
</evidence>
<dbReference type="PANTHER" id="PTHR43706:SF13">
    <property type="entry name" value="NADH DEHYDROGENASE-RELATED"/>
    <property type="match status" value="1"/>
</dbReference>